<dbReference type="GO" id="GO:0001000">
    <property type="term" value="F:bacterial-type RNA polymerase core enzyme binding"/>
    <property type="evidence" value="ECO:0007669"/>
    <property type="project" value="UniProtKB-UniRule"/>
</dbReference>
<dbReference type="Proteomes" id="UP000185596">
    <property type="component" value="Unassembled WGS sequence"/>
</dbReference>
<dbReference type="InterPro" id="IPR025182">
    <property type="entry name" value="RNApol-bd_RbpA"/>
</dbReference>
<keyword evidence="1" id="KW-0804">Transcription</keyword>
<reference evidence="2 3" key="1">
    <citation type="submission" date="2016-12" db="EMBL/GenBank/DDBJ databases">
        <title>The draft genome sequence of Actinophytocola sp. 11-183.</title>
        <authorList>
            <person name="Wang W."/>
            <person name="Yuan L."/>
        </authorList>
    </citation>
    <scope>NUCLEOTIDE SEQUENCE [LARGE SCALE GENOMIC DNA]</scope>
    <source>
        <strain evidence="2 3">11-183</strain>
    </source>
</reference>
<keyword evidence="1" id="KW-0805">Transcription regulation</keyword>
<organism evidence="2 3">
    <name type="scientific">Actinophytocola xanthii</name>
    <dbReference type="NCBI Taxonomy" id="1912961"/>
    <lineage>
        <taxon>Bacteria</taxon>
        <taxon>Bacillati</taxon>
        <taxon>Actinomycetota</taxon>
        <taxon>Actinomycetes</taxon>
        <taxon>Pseudonocardiales</taxon>
        <taxon>Pseudonocardiaceae</taxon>
    </lineage>
</organism>
<comment type="similarity">
    <text evidence="1">Belongs to the RNA polymerase-binding protein RbpA family.</text>
</comment>
<evidence type="ECO:0000256" key="1">
    <source>
        <dbReference type="HAMAP-Rule" id="MF_01483"/>
    </source>
</evidence>
<dbReference type="Gene3D" id="2.20.28.270">
    <property type="entry name" value="RNA polymerase-binding protein A"/>
    <property type="match status" value="1"/>
</dbReference>
<dbReference type="InterPro" id="IPR038638">
    <property type="entry name" value="RbpA_sf"/>
</dbReference>
<dbReference type="OrthoDB" id="3618415at2"/>
<sequence>MQVTQHVALCEVSVRGEPQTGIGQATRVALSFYCERGHALLVYFAADAELPAGWECPQHGTVAGEPLAARRGRGRRRSADLSHWGALRARRTDHELDALLEETLAALQRRDGPRRRSVPIGGRLYVVDYNP</sequence>
<comment type="subunit">
    <text evidence="1">Forms a complex with the RNAP catalytic core and with free principal sigma factors.</text>
</comment>
<name>A0A1Q8BTV6_9PSEU</name>
<evidence type="ECO:0000313" key="2">
    <source>
        <dbReference type="EMBL" id="OLF05547.1"/>
    </source>
</evidence>
<dbReference type="Pfam" id="PF13397">
    <property type="entry name" value="RbpA"/>
    <property type="match status" value="1"/>
</dbReference>
<dbReference type="RefSeq" id="WP_075130455.1">
    <property type="nucleotide sequence ID" value="NZ_MSIE01000136.1"/>
</dbReference>
<comment type="caution">
    <text evidence="2">The sequence shown here is derived from an EMBL/GenBank/DDBJ whole genome shotgun (WGS) entry which is preliminary data.</text>
</comment>
<keyword evidence="3" id="KW-1185">Reference proteome</keyword>
<dbReference type="HAMAP" id="MF_01483">
    <property type="entry name" value="RbpA"/>
    <property type="match status" value="1"/>
</dbReference>
<dbReference type="AlphaFoldDB" id="A0A1Q8BTV6"/>
<gene>
    <name evidence="1" type="primary">rbpA</name>
    <name evidence="2" type="ORF">BU204_37040</name>
</gene>
<comment type="function">
    <text evidence="1">Binds to RNA polymerase (RNAP), stimulating transcription from principal, but not alternative sigma factor promoters.</text>
</comment>
<proteinExistence type="inferred from homology"/>
<evidence type="ECO:0000313" key="3">
    <source>
        <dbReference type="Proteomes" id="UP000185596"/>
    </source>
</evidence>
<dbReference type="STRING" id="1912961.BU204_37040"/>
<comment type="caution">
    <text evidence="1">Lacks conserved residue(s) required for the propagation of feature annotation.</text>
</comment>
<protein>
    <recommendedName>
        <fullName evidence="1">RNA polymerase-binding protein RbpA</fullName>
    </recommendedName>
</protein>
<dbReference type="EMBL" id="MSIE01000136">
    <property type="protein sequence ID" value="OLF05547.1"/>
    <property type="molecule type" value="Genomic_DNA"/>
</dbReference>
<accession>A0A1Q8BTV6</accession>
<dbReference type="GO" id="GO:0045893">
    <property type="term" value="P:positive regulation of DNA-templated transcription"/>
    <property type="evidence" value="ECO:0007669"/>
    <property type="project" value="UniProtKB-UniRule"/>
</dbReference>